<accession>A0A068VFT2</accession>
<dbReference type="SUPFAM" id="SSF55200">
    <property type="entry name" value="Translation initiation factor IF3, C-terminal domain"/>
    <property type="match status" value="1"/>
</dbReference>
<dbReference type="PhylomeDB" id="A0A068VFT2"/>
<dbReference type="GO" id="GO:0032790">
    <property type="term" value="P:ribosome disassembly"/>
    <property type="evidence" value="ECO:0007669"/>
    <property type="project" value="TreeGrafter"/>
</dbReference>
<feature type="domain" description="Translation initiation factor 3 N-terminal" evidence="5">
    <location>
        <begin position="82"/>
        <end position="148"/>
    </location>
</feature>
<dbReference type="GO" id="GO:0003743">
    <property type="term" value="F:translation initiation factor activity"/>
    <property type="evidence" value="ECO:0007669"/>
    <property type="project" value="UniProtKB-KW"/>
</dbReference>
<dbReference type="Gene3D" id="3.10.20.80">
    <property type="entry name" value="Translation initiation factor 3 (IF-3), N-terminal domain"/>
    <property type="match status" value="1"/>
</dbReference>
<evidence type="ECO:0000256" key="3">
    <source>
        <dbReference type="ARBA" id="ARBA00022917"/>
    </source>
</evidence>
<feature type="region of interest" description="Disordered" evidence="4">
    <location>
        <begin position="257"/>
        <end position="296"/>
    </location>
</feature>
<feature type="compositionally biased region" description="Polar residues" evidence="4">
    <location>
        <begin position="385"/>
        <end position="394"/>
    </location>
</feature>
<dbReference type="SUPFAM" id="SSF54364">
    <property type="entry name" value="Translation initiation factor IF3, N-terminal domain"/>
    <property type="match status" value="1"/>
</dbReference>
<evidence type="ECO:0000256" key="2">
    <source>
        <dbReference type="ARBA" id="ARBA00022540"/>
    </source>
</evidence>
<dbReference type="STRING" id="49390.A0A068VFT2"/>
<keyword evidence="2" id="KW-0396">Initiation factor</keyword>
<feature type="region of interest" description="Disordered" evidence="4">
    <location>
        <begin position="312"/>
        <end position="500"/>
    </location>
</feature>
<proteinExistence type="inferred from homology"/>
<protein>
    <recommendedName>
        <fullName evidence="5">Translation initiation factor 3 N-terminal domain-containing protein</fullName>
    </recommendedName>
</protein>
<dbReference type="NCBIfam" id="TIGR00168">
    <property type="entry name" value="infC"/>
    <property type="match status" value="1"/>
</dbReference>
<dbReference type="OMA" id="HRVVSIR"/>
<dbReference type="GO" id="GO:0043022">
    <property type="term" value="F:ribosome binding"/>
    <property type="evidence" value="ECO:0007669"/>
    <property type="project" value="TreeGrafter"/>
</dbReference>
<gene>
    <name evidence="6" type="ORF">GSCOC_T00006982001</name>
</gene>
<dbReference type="Gramene" id="CDP19576">
    <property type="protein sequence ID" value="CDP19576"/>
    <property type="gene ID" value="GSCOC_T00006982001"/>
</dbReference>
<dbReference type="InterPro" id="IPR036787">
    <property type="entry name" value="T_IF-3_N_sf"/>
</dbReference>
<evidence type="ECO:0000256" key="1">
    <source>
        <dbReference type="ARBA" id="ARBA00005439"/>
    </source>
</evidence>
<evidence type="ECO:0000259" key="5">
    <source>
        <dbReference type="Pfam" id="PF05198"/>
    </source>
</evidence>
<feature type="compositionally biased region" description="Acidic residues" evidence="4">
    <location>
        <begin position="272"/>
        <end position="286"/>
    </location>
</feature>
<keyword evidence="3" id="KW-0648">Protein biosynthesis</keyword>
<dbReference type="PANTHER" id="PTHR10938:SF4">
    <property type="entry name" value="TRANSLATION INITIATION FACTOR IF3-1, MITOCHONDRIAL"/>
    <property type="match status" value="1"/>
</dbReference>
<keyword evidence="7" id="KW-1185">Reference proteome</keyword>
<evidence type="ECO:0000313" key="6">
    <source>
        <dbReference type="EMBL" id="CDP19576.1"/>
    </source>
</evidence>
<dbReference type="InterPro" id="IPR019814">
    <property type="entry name" value="Translation_initiation_fac_3_N"/>
</dbReference>
<dbReference type="InParanoid" id="A0A068VFT2"/>
<organism evidence="6 7">
    <name type="scientific">Coffea canephora</name>
    <name type="common">Robusta coffee</name>
    <dbReference type="NCBI Taxonomy" id="49390"/>
    <lineage>
        <taxon>Eukaryota</taxon>
        <taxon>Viridiplantae</taxon>
        <taxon>Streptophyta</taxon>
        <taxon>Embryophyta</taxon>
        <taxon>Tracheophyta</taxon>
        <taxon>Spermatophyta</taxon>
        <taxon>Magnoliopsida</taxon>
        <taxon>eudicotyledons</taxon>
        <taxon>Gunneridae</taxon>
        <taxon>Pentapetalae</taxon>
        <taxon>asterids</taxon>
        <taxon>lamiids</taxon>
        <taxon>Gentianales</taxon>
        <taxon>Rubiaceae</taxon>
        <taxon>Ixoroideae</taxon>
        <taxon>Gardenieae complex</taxon>
        <taxon>Bertiereae - Coffeeae clade</taxon>
        <taxon>Coffeeae</taxon>
        <taxon>Coffea</taxon>
    </lineage>
</organism>
<dbReference type="AlphaFoldDB" id="A0A068VFT2"/>
<reference evidence="7" key="1">
    <citation type="journal article" date="2014" name="Science">
        <title>The coffee genome provides insight into the convergent evolution of caffeine biosynthesis.</title>
        <authorList>
            <person name="Denoeud F."/>
            <person name="Carretero-Paulet L."/>
            <person name="Dereeper A."/>
            <person name="Droc G."/>
            <person name="Guyot R."/>
            <person name="Pietrella M."/>
            <person name="Zheng C."/>
            <person name="Alberti A."/>
            <person name="Anthony F."/>
            <person name="Aprea G."/>
            <person name="Aury J.M."/>
            <person name="Bento P."/>
            <person name="Bernard M."/>
            <person name="Bocs S."/>
            <person name="Campa C."/>
            <person name="Cenci A."/>
            <person name="Combes M.C."/>
            <person name="Crouzillat D."/>
            <person name="Da Silva C."/>
            <person name="Daddiego L."/>
            <person name="De Bellis F."/>
            <person name="Dussert S."/>
            <person name="Garsmeur O."/>
            <person name="Gayraud T."/>
            <person name="Guignon V."/>
            <person name="Jahn K."/>
            <person name="Jamilloux V."/>
            <person name="Joet T."/>
            <person name="Labadie K."/>
            <person name="Lan T."/>
            <person name="Leclercq J."/>
            <person name="Lepelley M."/>
            <person name="Leroy T."/>
            <person name="Li L.T."/>
            <person name="Librado P."/>
            <person name="Lopez L."/>
            <person name="Munoz A."/>
            <person name="Noel B."/>
            <person name="Pallavicini A."/>
            <person name="Perrotta G."/>
            <person name="Poncet V."/>
            <person name="Pot D."/>
            <person name="Priyono X."/>
            <person name="Rigoreau M."/>
            <person name="Rouard M."/>
            <person name="Rozas J."/>
            <person name="Tranchant-Dubreuil C."/>
            <person name="VanBuren R."/>
            <person name="Zhang Q."/>
            <person name="Andrade A.C."/>
            <person name="Argout X."/>
            <person name="Bertrand B."/>
            <person name="de Kochko A."/>
            <person name="Graziosi G."/>
            <person name="Henry R.J."/>
            <person name="Jayarama X."/>
            <person name="Ming R."/>
            <person name="Nagai C."/>
            <person name="Rounsley S."/>
            <person name="Sankoff D."/>
            <person name="Giuliano G."/>
            <person name="Albert V.A."/>
            <person name="Wincker P."/>
            <person name="Lashermes P."/>
        </authorList>
    </citation>
    <scope>NUCLEOTIDE SEQUENCE [LARGE SCALE GENOMIC DNA]</scope>
    <source>
        <strain evidence="7">cv. DH200-94</strain>
    </source>
</reference>
<evidence type="ECO:0000313" key="7">
    <source>
        <dbReference type="Proteomes" id="UP000295252"/>
    </source>
</evidence>
<dbReference type="Pfam" id="PF05198">
    <property type="entry name" value="IF3_N"/>
    <property type="match status" value="1"/>
</dbReference>
<dbReference type="EMBL" id="HG739639">
    <property type="protein sequence ID" value="CDP19576.1"/>
    <property type="molecule type" value="Genomic_DNA"/>
</dbReference>
<dbReference type="FunCoup" id="A0A068VFT2">
    <property type="interactions" value="588"/>
</dbReference>
<comment type="similarity">
    <text evidence="1">Belongs to the IF-3 family.</text>
</comment>
<dbReference type="PANTHER" id="PTHR10938">
    <property type="entry name" value="TRANSLATION INITIATION FACTOR IF-3"/>
    <property type="match status" value="1"/>
</dbReference>
<dbReference type="InterPro" id="IPR001288">
    <property type="entry name" value="Translation_initiation_fac_3"/>
</dbReference>
<dbReference type="Gene3D" id="3.30.110.10">
    <property type="entry name" value="Translation initiation factor 3 (IF-3), C-terminal domain"/>
    <property type="match status" value="1"/>
</dbReference>
<sequence length="500" mass="56104">MAFWTRVRRSQIDTKLWNQFSRSYLQIHSPISANRTKISVLYSPSSPGRTPQLDLPTNVRCFAAPVQFMKKKEEKHADGPRLNEQVTADVIRLVTEEGHSVVSRYEALKRARSLELDLVEVQRNAKPPVCKLMDYYKEKYKKELQEKERSKQRSKVSLRNGGCKEVRFAAKITPNDLQIKADMAKRLMESGYRVKCVAIGNVDKGEDSATLFSRFSALIEDIAVVETDTRVEEKDQAHVIMRHVKYGPLKKGSLKRASMDKKAASASVQEVGGDDDVLSEERDDVEQKEISGWTTANADDDFDELFDLNDNADGVSKSSRSEKFSIAREPSSSSEGGSSHYPRPGGRDTLQSGSQFPDRVRQPPLNMNASPQRRETEGVNRAYPASTNSRNHGQNFAPDNPDPQGPSYGVFRARQGNDAHGKQNAPAEVNRYKQRNAPDSRRNSSPPRAAGHQNGPMSDFKFGREQAVNRDEQGRWGVFSGESTNVIPNRTFDGQAKVQR</sequence>
<feature type="compositionally biased region" description="Basic and acidic residues" evidence="4">
    <location>
        <begin position="461"/>
        <end position="474"/>
    </location>
</feature>
<name>A0A068VFT2_COFCA</name>
<dbReference type="Proteomes" id="UP000295252">
    <property type="component" value="Chromosome XI"/>
</dbReference>
<evidence type="ECO:0000256" key="4">
    <source>
        <dbReference type="SAM" id="MobiDB-lite"/>
    </source>
</evidence>
<dbReference type="InterPro" id="IPR036788">
    <property type="entry name" value="T_IF-3_C_sf"/>
</dbReference>
<dbReference type="OrthoDB" id="21573at2759"/>